<comment type="subcellular location">
    <subcellularLocation>
        <location evidence="1">Cell envelope</location>
    </subcellularLocation>
</comment>
<dbReference type="InterPro" id="IPR039424">
    <property type="entry name" value="SBP_5"/>
</dbReference>
<dbReference type="GO" id="GO:0043190">
    <property type="term" value="C:ATP-binding cassette (ABC) transporter complex"/>
    <property type="evidence" value="ECO:0007669"/>
    <property type="project" value="InterPro"/>
</dbReference>
<evidence type="ECO:0000256" key="3">
    <source>
        <dbReference type="ARBA" id="ARBA00022448"/>
    </source>
</evidence>
<evidence type="ECO:0000256" key="1">
    <source>
        <dbReference type="ARBA" id="ARBA00004196"/>
    </source>
</evidence>
<keyword evidence="4 5" id="KW-0732">Signal</keyword>
<dbReference type="GO" id="GO:1904680">
    <property type="term" value="F:peptide transmembrane transporter activity"/>
    <property type="evidence" value="ECO:0007669"/>
    <property type="project" value="TreeGrafter"/>
</dbReference>
<dbReference type="GO" id="GO:0042597">
    <property type="term" value="C:periplasmic space"/>
    <property type="evidence" value="ECO:0007669"/>
    <property type="project" value="UniProtKB-ARBA"/>
</dbReference>
<evidence type="ECO:0000256" key="2">
    <source>
        <dbReference type="ARBA" id="ARBA00005695"/>
    </source>
</evidence>
<dbReference type="PANTHER" id="PTHR30290:SF10">
    <property type="entry name" value="PERIPLASMIC OLIGOPEPTIDE-BINDING PROTEIN-RELATED"/>
    <property type="match status" value="1"/>
</dbReference>
<dbReference type="SUPFAM" id="SSF53850">
    <property type="entry name" value="Periplasmic binding protein-like II"/>
    <property type="match status" value="1"/>
</dbReference>
<comment type="caution">
    <text evidence="7">The sequence shown here is derived from an EMBL/GenBank/DDBJ whole genome shotgun (WGS) entry which is preliminary data.</text>
</comment>
<dbReference type="InterPro" id="IPR030678">
    <property type="entry name" value="Peptide/Ni-bd"/>
</dbReference>
<gene>
    <name evidence="7" type="ORF">BLA60_08005</name>
</gene>
<protein>
    <recommendedName>
        <fullName evidence="6">Solute-binding protein family 5 domain-containing protein</fullName>
    </recommendedName>
</protein>
<dbReference type="Gene3D" id="3.40.190.10">
    <property type="entry name" value="Periplasmic binding protein-like II"/>
    <property type="match status" value="1"/>
</dbReference>
<feature type="domain" description="Solute-binding protein family 5" evidence="6">
    <location>
        <begin position="76"/>
        <end position="430"/>
    </location>
</feature>
<reference evidence="7 8" key="1">
    <citation type="submission" date="2016-12" db="EMBL/GenBank/DDBJ databases">
        <title>The draft genome sequence of Actinophytocola xinjiangensis.</title>
        <authorList>
            <person name="Wang W."/>
            <person name="Yuan L."/>
        </authorList>
    </citation>
    <scope>NUCLEOTIDE SEQUENCE [LARGE SCALE GENOMIC DNA]</scope>
    <source>
        <strain evidence="7 8">CGMCC 4.4663</strain>
    </source>
</reference>
<evidence type="ECO:0000256" key="4">
    <source>
        <dbReference type="ARBA" id="ARBA00022729"/>
    </source>
</evidence>
<evidence type="ECO:0000313" key="8">
    <source>
        <dbReference type="Proteomes" id="UP000185696"/>
    </source>
</evidence>
<dbReference type="EMBL" id="MSIF01000003">
    <property type="protein sequence ID" value="OLF11968.1"/>
    <property type="molecule type" value="Genomic_DNA"/>
</dbReference>
<proteinExistence type="inferred from homology"/>
<dbReference type="AlphaFoldDB" id="A0A7Z0WPP3"/>
<name>A0A7Z0WPP3_9PSEU</name>
<dbReference type="PIRSF" id="PIRSF002741">
    <property type="entry name" value="MppA"/>
    <property type="match status" value="1"/>
</dbReference>
<dbReference type="RefSeq" id="WP_075132156.1">
    <property type="nucleotide sequence ID" value="NZ_MSIF01000003.1"/>
</dbReference>
<dbReference type="Proteomes" id="UP000185696">
    <property type="component" value="Unassembled WGS sequence"/>
</dbReference>
<dbReference type="GO" id="GO:0030313">
    <property type="term" value="C:cell envelope"/>
    <property type="evidence" value="ECO:0007669"/>
    <property type="project" value="UniProtKB-SubCell"/>
</dbReference>
<accession>A0A7Z0WPP3</accession>
<dbReference type="CDD" id="cd00995">
    <property type="entry name" value="PBP2_NikA_DppA_OppA_like"/>
    <property type="match status" value="1"/>
</dbReference>
<dbReference type="PANTHER" id="PTHR30290">
    <property type="entry name" value="PERIPLASMIC BINDING COMPONENT OF ABC TRANSPORTER"/>
    <property type="match status" value="1"/>
</dbReference>
<feature type="signal peptide" evidence="5">
    <location>
        <begin position="1"/>
        <end position="19"/>
    </location>
</feature>
<dbReference type="PROSITE" id="PS51257">
    <property type="entry name" value="PROKAR_LIPOPROTEIN"/>
    <property type="match status" value="1"/>
</dbReference>
<evidence type="ECO:0000256" key="5">
    <source>
        <dbReference type="SAM" id="SignalP"/>
    </source>
</evidence>
<sequence>MRYRKLATLTAVVCLTATAGCSTEELGPARTDGTVRTVLPSDTSSFDPALTQGQQSFQVANLLYDTVLRRDANASLVGGLATDWEAVSATEYTFTIRDDATCSDDTPITAEVVGDSLRRLADPATNSTWRNLVFGPGDVEVTAEGATVRVTLSEPFTTLPQGLAIAQAGIVCPAGVKDPKGLAAGTVDGAYSGPYVVKEARQGLSYTFAFREGYDSWPDYATPLTGEPPSTIELSISTDQSTVANQILAGDVELGQFADPDVVARFDAQPDLNQYPITQASTYVVFNQRPGRAFADKPELRKGVAQAIDQEAFNAVFSKGTSEVLNSIAPASFPCVSDDRSLLPGHDPEAAKKALQGTGGVKILGNTANRQYSGGADYIYQVLTDAGVEAEIQKLDNATFWSTIAEGGSDWDIVFLGDLNSVGSISASLDRVMGASVEDGGRNYSASVNPEGEAAFAEGLAATDEDARCAAFERAQRSLLERTDVVPLVGGPLTYVTSADLTMSVYDDYADWATLRFGAS</sequence>
<keyword evidence="8" id="KW-1185">Reference proteome</keyword>
<evidence type="ECO:0000313" key="7">
    <source>
        <dbReference type="EMBL" id="OLF11968.1"/>
    </source>
</evidence>
<feature type="chain" id="PRO_5039437519" description="Solute-binding protein family 5 domain-containing protein" evidence="5">
    <location>
        <begin position="20"/>
        <end position="520"/>
    </location>
</feature>
<dbReference type="InterPro" id="IPR000914">
    <property type="entry name" value="SBP_5_dom"/>
</dbReference>
<evidence type="ECO:0000259" key="6">
    <source>
        <dbReference type="Pfam" id="PF00496"/>
    </source>
</evidence>
<dbReference type="GO" id="GO:0015833">
    <property type="term" value="P:peptide transport"/>
    <property type="evidence" value="ECO:0007669"/>
    <property type="project" value="TreeGrafter"/>
</dbReference>
<organism evidence="7 8">
    <name type="scientific">Actinophytocola xinjiangensis</name>
    <dbReference type="NCBI Taxonomy" id="485602"/>
    <lineage>
        <taxon>Bacteria</taxon>
        <taxon>Bacillati</taxon>
        <taxon>Actinomycetota</taxon>
        <taxon>Actinomycetes</taxon>
        <taxon>Pseudonocardiales</taxon>
        <taxon>Pseudonocardiaceae</taxon>
    </lineage>
</organism>
<dbReference type="Gene3D" id="3.10.105.10">
    <property type="entry name" value="Dipeptide-binding Protein, Domain 3"/>
    <property type="match status" value="1"/>
</dbReference>
<comment type="similarity">
    <text evidence="2">Belongs to the bacterial solute-binding protein 5 family.</text>
</comment>
<dbReference type="Pfam" id="PF00496">
    <property type="entry name" value="SBP_bac_5"/>
    <property type="match status" value="1"/>
</dbReference>
<keyword evidence="3" id="KW-0813">Transport</keyword>